<dbReference type="InterPro" id="IPR022998">
    <property type="entry name" value="ThiamineP_synth_TenI"/>
</dbReference>
<comment type="catalytic activity">
    <reaction evidence="6 9 10">
        <text>4-methyl-5-(2-phosphooxyethyl)-thiazole + 4-amino-2-methyl-5-(diphosphooxymethyl)pyrimidine + H(+) = thiamine phosphate + diphosphate</text>
        <dbReference type="Rhea" id="RHEA:22328"/>
        <dbReference type="ChEBI" id="CHEBI:15378"/>
        <dbReference type="ChEBI" id="CHEBI:33019"/>
        <dbReference type="ChEBI" id="CHEBI:37575"/>
        <dbReference type="ChEBI" id="CHEBI:57841"/>
        <dbReference type="ChEBI" id="CHEBI:58296"/>
        <dbReference type="EC" id="2.5.1.3"/>
    </reaction>
</comment>
<dbReference type="PANTHER" id="PTHR20857:SF15">
    <property type="entry name" value="THIAMINE-PHOSPHATE SYNTHASE"/>
    <property type="match status" value="1"/>
</dbReference>
<evidence type="ECO:0000256" key="9">
    <source>
        <dbReference type="HAMAP-Rule" id="MF_00097"/>
    </source>
</evidence>
<gene>
    <name evidence="9 13" type="primary">thiE</name>
    <name evidence="13" type="ORF">GCM10010916_20990</name>
</gene>
<comment type="catalytic activity">
    <reaction evidence="7 9 10">
        <text>2-(2-carboxy-4-methylthiazol-5-yl)ethyl phosphate + 4-amino-2-methyl-5-(diphosphooxymethyl)pyrimidine + 2 H(+) = thiamine phosphate + CO2 + diphosphate</text>
        <dbReference type="Rhea" id="RHEA:47848"/>
        <dbReference type="ChEBI" id="CHEBI:15378"/>
        <dbReference type="ChEBI" id="CHEBI:16526"/>
        <dbReference type="ChEBI" id="CHEBI:33019"/>
        <dbReference type="ChEBI" id="CHEBI:37575"/>
        <dbReference type="ChEBI" id="CHEBI:57841"/>
        <dbReference type="ChEBI" id="CHEBI:62890"/>
        <dbReference type="EC" id="2.5.1.3"/>
    </reaction>
</comment>
<comment type="function">
    <text evidence="9">Condenses 4-methyl-5-(beta-hydroxyethyl)thiazole monophosphate (THZ-P) and 2-methyl-4-amino-5-hydroxymethyl pyrimidine pyrophosphate (HMP-PP) to form thiamine monophosphate (TMP).</text>
</comment>
<dbReference type="CDD" id="cd00564">
    <property type="entry name" value="TMP_TenI"/>
    <property type="match status" value="1"/>
</dbReference>
<comment type="similarity">
    <text evidence="9 10">Belongs to the thiamine-phosphate synthase family.</text>
</comment>
<evidence type="ECO:0000313" key="14">
    <source>
        <dbReference type="Proteomes" id="UP000644756"/>
    </source>
</evidence>
<feature type="binding site" evidence="9">
    <location>
        <position position="178"/>
    </location>
    <ligand>
        <name>2-[(2R,5Z)-2-carboxy-4-methylthiazol-5(2H)-ylidene]ethyl phosphate</name>
        <dbReference type="ChEBI" id="CHEBI:62899"/>
    </ligand>
</feature>
<sequence>MSERKRIDARSTQELLKVYLVMGSPNCTKNPVFVLEEAIKGGITLFQFREKGEGSLADRSKYALGKELMQLCRQHRIPFIVNDDVDLAVALDADGVHIGQEDEPVEAVRCKIGNKMLGVSAHTYEEALSAAQQGADYLGLGPIYPTQTKSDAKSVQGLSLIQELRGRGLMIPIVGIGGITAENAGAVMKAGADGVAVVTAISQSERIEESTKLLRDSVIFC</sequence>
<dbReference type="PANTHER" id="PTHR20857">
    <property type="entry name" value="THIAMINE-PHOSPHATE PYROPHOSPHORYLASE"/>
    <property type="match status" value="1"/>
</dbReference>
<dbReference type="AlphaFoldDB" id="A0A917CZT9"/>
<dbReference type="Pfam" id="PF02581">
    <property type="entry name" value="TMP-TENI"/>
    <property type="match status" value="1"/>
</dbReference>
<dbReference type="NCBIfam" id="TIGR00693">
    <property type="entry name" value="thiE"/>
    <property type="match status" value="1"/>
</dbReference>
<feature type="binding site" evidence="9">
    <location>
        <begin position="198"/>
        <end position="199"/>
    </location>
    <ligand>
        <name>2-[(2R,5Z)-2-carboxy-4-methylthiazol-5(2H)-ylidene]ethyl phosphate</name>
        <dbReference type="ChEBI" id="CHEBI:62899"/>
    </ligand>
</feature>
<evidence type="ECO:0000313" key="13">
    <source>
        <dbReference type="EMBL" id="GGG03703.1"/>
    </source>
</evidence>
<feature type="binding site" evidence="9">
    <location>
        <position position="82"/>
    </location>
    <ligand>
        <name>4-amino-2-methyl-5-(diphosphooxymethyl)pyrimidine</name>
        <dbReference type="ChEBI" id="CHEBI:57841"/>
    </ligand>
</feature>
<dbReference type="HAMAP" id="MF_00097">
    <property type="entry name" value="TMP_synthase"/>
    <property type="match status" value="1"/>
</dbReference>
<dbReference type="GO" id="GO:0005737">
    <property type="term" value="C:cytoplasm"/>
    <property type="evidence" value="ECO:0007669"/>
    <property type="project" value="TreeGrafter"/>
</dbReference>
<dbReference type="FunFam" id="3.20.20.70:FF:000096">
    <property type="entry name" value="Thiamine-phosphate synthase"/>
    <property type="match status" value="1"/>
</dbReference>
<comment type="cofactor">
    <cofactor evidence="9">
        <name>Mg(2+)</name>
        <dbReference type="ChEBI" id="CHEBI:18420"/>
    </cofactor>
    <text evidence="9">Binds 1 Mg(2+) ion per subunit.</text>
</comment>
<dbReference type="GO" id="GO:0009228">
    <property type="term" value="P:thiamine biosynthetic process"/>
    <property type="evidence" value="ECO:0007669"/>
    <property type="project" value="UniProtKB-KW"/>
</dbReference>
<keyword evidence="14" id="KW-1185">Reference proteome</keyword>
<name>A0A917CZT9_9BACL</name>
<dbReference type="GO" id="GO:0004789">
    <property type="term" value="F:thiamine-phosphate diphosphorylase activity"/>
    <property type="evidence" value="ECO:0007669"/>
    <property type="project" value="UniProtKB-UniRule"/>
</dbReference>
<evidence type="ECO:0000259" key="12">
    <source>
        <dbReference type="Pfam" id="PF02581"/>
    </source>
</evidence>
<dbReference type="GO" id="GO:0009229">
    <property type="term" value="P:thiamine diphosphate biosynthetic process"/>
    <property type="evidence" value="ECO:0007669"/>
    <property type="project" value="UniProtKB-UniRule"/>
</dbReference>
<dbReference type="SUPFAM" id="SSF51391">
    <property type="entry name" value="Thiamin phosphate synthase"/>
    <property type="match status" value="1"/>
</dbReference>
<dbReference type="GO" id="GO:0000287">
    <property type="term" value="F:magnesium ion binding"/>
    <property type="evidence" value="ECO:0007669"/>
    <property type="project" value="UniProtKB-UniRule"/>
</dbReference>
<feature type="binding site" evidence="9">
    <location>
        <position position="102"/>
    </location>
    <ligand>
        <name>Mg(2+)</name>
        <dbReference type="ChEBI" id="CHEBI:18420"/>
    </ligand>
</feature>
<evidence type="ECO:0000256" key="3">
    <source>
        <dbReference type="ARBA" id="ARBA00022723"/>
    </source>
</evidence>
<dbReference type="InterPro" id="IPR036206">
    <property type="entry name" value="ThiamineP_synth_sf"/>
</dbReference>
<evidence type="ECO:0000256" key="2">
    <source>
        <dbReference type="ARBA" id="ARBA00022679"/>
    </source>
</evidence>
<dbReference type="EC" id="2.5.1.3" evidence="9"/>
<proteinExistence type="inferred from homology"/>
<dbReference type="InterPro" id="IPR034291">
    <property type="entry name" value="TMP_synthase"/>
</dbReference>
<evidence type="ECO:0000256" key="1">
    <source>
        <dbReference type="ARBA" id="ARBA00005165"/>
    </source>
</evidence>
<dbReference type="Gene3D" id="3.20.20.70">
    <property type="entry name" value="Aldolase class I"/>
    <property type="match status" value="1"/>
</dbReference>
<comment type="catalytic activity">
    <reaction evidence="8 9 10">
        <text>2-[(2R,5Z)-2-carboxy-4-methylthiazol-5(2H)-ylidene]ethyl phosphate + 4-amino-2-methyl-5-(diphosphooxymethyl)pyrimidine + 2 H(+) = thiamine phosphate + CO2 + diphosphate</text>
        <dbReference type="Rhea" id="RHEA:47844"/>
        <dbReference type="ChEBI" id="CHEBI:15378"/>
        <dbReference type="ChEBI" id="CHEBI:16526"/>
        <dbReference type="ChEBI" id="CHEBI:33019"/>
        <dbReference type="ChEBI" id="CHEBI:37575"/>
        <dbReference type="ChEBI" id="CHEBI:57841"/>
        <dbReference type="ChEBI" id="CHEBI:62899"/>
        <dbReference type="EC" id="2.5.1.3"/>
    </reaction>
</comment>
<evidence type="ECO:0000256" key="10">
    <source>
        <dbReference type="RuleBase" id="RU003826"/>
    </source>
</evidence>
<keyword evidence="3 9" id="KW-0479">Metal-binding</keyword>
<dbReference type="RefSeq" id="WP_188531023.1">
    <property type="nucleotide sequence ID" value="NZ_BMGR01000006.1"/>
</dbReference>
<dbReference type="EMBL" id="BMGR01000006">
    <property type="protein sequence ID" value="GGG03703.1"/>
    <property type="molecule type" value="Genomic_DNA"/>
</dbReference>
<feature type="domain" description="Thiamine phosphate synthase/TenI" evidence="12">
    <location>
        <begin position="18"/>
        <end position="201"/>
    </location>
</feature>
<keyword evidence="4 9" id="KW-0460">Magnesium</keyword>
<evidence type="ECO:0000256" key="5">
    <source>
        <dbReference type="ARBA" id="ARBA00022977"/>
    </source>
</evidence>
<accession>A0A917CZT9</accession>
<comment type="caution">
    <text evidence="13">The sequence shown here is derived from an EMBL/GenBank/DDBJ whole genome shotgun (WGS) entry which is preliminary data.</text>
</comment>
<reference evidence="13" key="2">
    <citation type="submission" date="2020-09" db="EMBL/GenBank/DDBJ databases">
        <authorList>
            <person name="Sun Q."/>
            <person name="Zhou Y."/>
        </authorList>
    </citation>
    <scope>NUCLEOTIDE SEQUENCE</scope>
    <source>
        <strain evidence="13">CGMCC 1.12987</strain>
    </source>
</reference>
<evidence type="ECO:0000256" key="11">
    <source>
        <dbReference type="RuleBase" id="RU004253"/>
    </source>
</evidence>
<feature type="binding site" evidence="9">
    <location>
        <begin position="47"/>
        <end position="51"/>
    </location>
    <ligand>
        <name>4-amino-2-methyl-5-(diphosphooxymethyl)pyrimidine</name>
        <dbReference type="ChEBI" id="CHEBI:57841"/>
    </ligand>
</feature>
<evidence type="ECO:0000256" key="4">
    <source>
        <dbReference type="ARBA" id="ARBA00022842"/>
    </source>
</evidence>
<comment type="pathway">
    <text evidence="1 9 11">Cofactor biosynthesis; thiamine diphosphate biosynthesis; thiamine phosphate from 4-amino-2-methyl-5-diphosphomethylpyrimidine and 4-methyl-5-(2-phosphoethyl)-thiazole: step 1/1.</text>
</comment>
<protein>
    <recommendedName>
        <fullName evidence="9">Thiamine-phosphate synthase</fullName>
        <shortName evidence="9">TP synthase</shortName>
        <shortName evidence="9">TPS</shortName>
        <ecNumber evidence="9">2.5.1.3</ecNumber>
    </recommendedName>
    <alternativeName>
        <fullName evidence="9">Thiamine-phosphate pyrophosphorylase</fullName>
        <shortName evidence="9">TMP pyrophosphorylase</shortName>
        <shortName evidence="9">TMP-PPase</shortName>
    </alternativeName>
</protein>
<keyword evidence="5 9" id="KW-0784">Thiamine biosynthesis</keyword>
<dbReference type="Proteomes" id="UP000644756">
    <property type="component" value="Unassembled WGS sequence"/>
</dbReference>
<evidence type="ECO:0000256" key="7">
    <source>
        <dbReference type="ARBA" id="ARBA00047851"/>
    </source>
</evidence>
<evidence type="ECO:0000256" key="8">
    <source>
        <dbReference type="ARBA" id="ARBA00047883"/>
    </source>
</evidence>
<organism evidence="13 14">
    <name type="scientific">Paenibacillus abyssi</name>
    <dbReference type="NCBI Taxonomy" id="1340531"/>
    <lineage>
        <taxon>Bacteria</taxon>
        <taxon>Bacillati</taxon>
        <taxon>Bacillota</taxon>
        <taxon>Bacilli</taxon>
        <taxon>Bacillales</taxon>
        <taxon>Paenibacillaceae</taxon>
        <taxon>Paenibacillus</taxon>
    </lineage>
</organism>
<feature type="binding site" evidence="9">
    <location>
        <position position="83"/>
    </location>
    <ligand>
        <name>Mg(2+)</name>
        <dbReference type="ChEBI" id="CHEBI:18420"/>
    </ligand>
</feature>
<dbReference type="InterPro" id="IPR013785">
    <property type="entry name" value="Aldolase_TIM"/>
</dbReference>
<reference evidence="13" key="1">
    <citation type="journal article" date="2014" name="Int. J. Syst. Evol. Microbiol.">
        <title>Complete genome sequence of Corynebacterium casei LMG S-19264T (=DSM 44701T), isolated from a smear-ripened cheese.</title>
        <authorList>
            <consortium name="US DOE Joint Genome Institute (JGI-PGF)"/>
            <person name="Walter F."/>
            <person name="Albersmeier A."/>
            <person name="Kalinowski J."/>
            <person name="Ruckert C."/>
        </authorList>
    </citation>
    <scope>NUCLEOTIDE SEQUENCE</scope>
    <source>
        <strain evidence="13">CGMCC 1.12987</strain>
    </source>
</reference>
<feature type="binding site" evidence="9">
    <location>
        <position position="120"/>
    </location>
    <ligand>
        <name>4-amino-2-methyl-5-(diphosphooxymethyl)pyrimidine</name>
        <dbReference type="ChEBI" id="CHEBI:57841"/>
    </ligand>
</feature>
<feature type="binding site" evidence="9">
    <location>
        <position position="149"/>
    </location>
    <ligand>
        <name>4-amino-2-methyl-5-(diphosphooxymethyl)pyrimidine</name>
        <dbReference type="ChEBI" id="CHEBI:57841"/>
    </ligand>
</feature>
<keyword evidence="2 9" id="KW-0808">Transferase</keyword>
<evidence type="ECO:0000256" key="6">
    <source>
        <dbReference type="ARBA" id="ARBA00047334"/>
    </source>
</evidence>
<feature type="binding site" evidence="9">
    <location>
        <begin position="146"/>
        <end position="148"/>
    </location>
    <ligand>
        <name>2-[(2R,5Z)-2-carboxy-4-methylthiazol-5(2H)-ylidene]ethyl phosphate</name>
        <dbReference type="ChEBI" id="CHEBI:62899"/>
    </ligand>
</feature>